<protein>
    <recommendedName>
        <fullName evidence="7">Coiled-coil domain-containing protein 81</fullName>
    </recommendedName>
</protein>
<keyword evidence="6" id="KW-1185">Reference proteome</keyword>
<reference evidence="5" key="1">
    <citation type="submission" date="2022-08" db="UniProtKB">
        <authorList>
            <consortium name="EnsemblMetazoa"/>
        </authorList>
    </citation>
    <scope>IDENTIFICATION</scope>
    <source>
        <strain evidence="5">05x7-T-G4-1.051#20</strain>
    </source>
</reference>
<evidence type="ECO:0000259" key="3">
    <source>
        <dbReference type="Pfam" id="PF14908"/>
    </source>
</evidence>
<evidence type="ECO:0000313" key="5">
    <source>
        <dbReference type="EnsemblMetazoa" id="G17004.4:cds"/>
    </source>
</evidence>
<evidence type="ECO:0000256" key="2">
    <source>
        <dbReference type="SAM" id="MobiDB-lite"/>
    </source>
</evidence>
<dbReference type="Proteomes" id="UP000005408">
    <property type="component" value="Unassembled WGS sequence"/>
</dbReference>
<dbReference type="GO" id="GO:0005815">
    <property type="term" value="C:microtubule organizing center"/>
    <property type="evidence" value="ECO:0007669"/>
    <property type="project" value="TreeGrafter"/>
</dbReference>
<proteinExistence type="predicted"/>
<evidence type="ECO:0000256" key="1">
    <source>
        <dbReference type="SAM" id="Coils"/>
    </source>
</evidence>
<dbReference type="InterPro" id="IPR026295">
    <property type="entry name" value="CCD81"/>
</dbReference>
<dbReference type="InterPro" id="IPR040673">
    <property type="entry name" value="CCDC81_HU_dom_2"/>
</dbReference>
<organism evidence="5 6">
    <name type="scientific">Magallana gigas</name>
    <name type="common">Pacific oyster</name>
    <name type="synonym">Crassostrea gigas</name>
    <dbReference type="NCBI Taxonomy" id="29159"/>
    <lineage>
        <taxon>Eukaryota</taxon>
        <taxon>Metazoa</taxon>
        <taxon>Spiralia</taxon>
        <taxon>Lophotrochozoa</taxon>
        <taxon>Mollusca</taxon>
        <taxon>Bivalvia</taxon>
        <taxon>Autobranchia</taxon>
        <taxon>Pteriomorphia</taxon>
        <taxon>Ostreida</taxon>
        <taxon>Ostreoidea</taxon>
        <taxon>Ostreidae</taxon>
        <taxon>Magallana</taxon>
    </lineage>
</organism>
<dbReference type="Pfam" id="PF14908">
    <property type="entry name" value="HU-CCDC81_euk_1"/>
    <property type="match status" value="1"/>
</dbReference>
<evidence type="ECO:0008006" key="7">
    <source>
        <dbReference type="Google" id="ProtNLM"/>
    </source>
</evidence>
<feature type="domain" description="CCDC81 HU" evidence="3">
    <location>
        <begin position="7"/>
        <end position="94"/>
    </location>
</feature>
<sequence length="856" mass="97703">MSDPMQGILAEAKSNKYSLIKDKLSEDDVASVWENVSNFIEKHMSQQKGVSIPMLGTFTFTQKKLDIGNNKFIMMQRPIFMLSEKFAQTHGLQSVKYHVPGNIPVIQLNYAALSFESPFDRDTVENCVREILGAVSRGVSGKKNVELTFTGIGRLTVRDSRVKMRFYKEFINQMDGTGKLLDSMQNRPGTVDSVMSDRVPSRPASSTTVILPKISSTNLGPGGPGALAPVVEQDEGVPPPELHYNPHAAAVDIMEMSNQVPIEMEPFQMVPPQTEDVPTYPFQDLYKREGMEGPEFGNIATDEAIRHIENNGQPITEENLQPIKAPIAGELEGHAANDVTDTKRPPVAPSRSGSRLAMPMAQATGVSLLDDLMPTNLTPKSAPSPGLLHKSSPAPLREYTEGLPQRKSVSPKLTPLQRSHSCDALDKPMKAPTPPQSACGHPNAGQELCYLCHQRARRNIPVSFTEERRRREAEEDKLLQQFQYMKDAEETLKDQEGMLAKRHDLQKMAAFNLGVAEAVTHKKKTRDLDFHKSYIFQKRPLTPPRILKQREYATDLSGQVTVKDTVKQRRKADEEFLERLEQVQLAEDLAAQREQFIRDKQEQQDMYKNALEAQIEIRDRYRKPDGLLRSPSPPTMILSHRLHSADHALLSSACPKFSSSNFSLPMIPKILKPFVEDSLSERMNERLKSPSYRARLKFKPLQVPPREPDGEVFGKHDMNNEKMADRRQRAYELFREQQDLVAQKKREAILRRLMEQREEEDVLERTKKELMDDRSKRFQRRTFVRKRLEDDWAESSKQKHDREMEERLHQLAPGALLHEQCDKYHRCQQCKRKVNNCGESNIWRESRYIPGSRLMV</sequence>
<dbReference type="EnsemblMetazoa" id="G17004.4">
    <property type="protein sequence ID" value="G17004.4:cds"/>
    <property type="gene ID" value="G17004"/>
</dbReference>
<feature type="domain" description="CCDC81 HU" evidence="4">
    <location>
        <begin position="104"/>
        <end position="178"/>
    </location>
</feature>
<dbReference type="Pfam" id="PF18289">
    <property type="entry name" value="HU-CCDC81_euk_2"/>
    <property type="match status" value="1"/>
</dbReference>
<dbReference type="InterPro" id="IPR028034">
    <property type="entry name" value="HU-CCDC81"/>
</dbReference>
<evidence type="ECO:0000313" key="6">
    <source>
        <dbReference type="Proteomes" id="UP000005408"/>
    </source>
</evidence>
<accession>A0A8W8J2Y9</accession>
<feature type="coiled-coil region" evidence="1">
    <location>
        <begin position="746"/>
        <end position="773"/>
    </location>
</feature>
<feature type="region of interest" description="Disordered" evidence="2">
    <location>
        <begin position="376"/>
        <end position="418"/>
    </location>
</feature>
<dbReference type="PANTHER" id="PTHR14362:SF2">
    <property type="entry name" value="COILED-COIL DOMAIN-CONTAINING PROTEIN 81"/>
    <property type="match status" value="1"/>
</dbReference>
<evidence type="ECO:0000259" key="4">
    <source>
        <dbReference type="Pfam" id="PF18289"/>
    </source>
</evidence>
<dbReference type="AlphaFoldDB" id="A0A8W8J2Y9"/>
<dbReference type="PANTHER" id="PTHR14362">
    <property type="entry name" value="COILED-COIL DOMAIN-CONTAINING PROTEIN 81"/>
    <property type="match status" value="1"/>
</dbReference>
<name>A0A8W8J2Y9_MAGGI</name>
<keyword evidence="1" id="KW-0175">Coiled coil</keyword>
<feature type="region of interest" description="Disordered" evidence="2">
    <location>
        <begin position="338"/>
        <end position="357"/>
    </location>
</feature>